<keyword evidence="4 11" id="KW-0240">DNA-directed RNA polymerase</keyword>
<evidence type="ECO:0000256" key="11">
    <source>
        <dbReference type="HAMAP-Rule" id="MF_00366"/>
    </source>
</evidence>
<dbReference type="SUPFAM" id="SSF63562">
    <property type="entry name" value="RPB6/omega subunit-like"/>
    <property type="match status" value="1"/>
</dbReference>
<comment type="catalytic activity">
    <reaction evidence="10 11">
        <text>RNA(n) + a ribonucleoside 5'-triphosphate = RNA(n+1) + diphosphate</text>
        <dbReference type="Rhea" id="RHEA:21248"/>
        <dbReference type="Rhea" id="RHEA-COMP:14527"/>
        <dbReference type="Rhea" id="RHEA-COMP:17342"/>
        <dbReference type="ChEBI" id="CHEBI:33019"/>
        <dbReference type="ChEBI" id="CHEBI:61557"/>
        <dbReference type="ChEBI" id="CHEBI:140395"/>
        <dbReference type="EC" id="2.7.7.6"/>
    </reaction>
</comment>
<name>A0A6N4RBG3_BLAVI</name>
<dbReference type="NCBIfam" id="TIGR00690">
    <property type="entry name" value="rpoZ"/>
    <property type="match status" value="1"/>
</dbReference>
<dbReference type="SMART" id="SM01409">
    <property type="entry name" value="RNA_pol_Rpb6"/>
    <property type="match status" value="1"/>
</dbReference>
<evidence type="ECO:0000256" key="1">
    <source>
        <dbReference type="ARBA" id="ARBA00006711"/>
    </source>
</evidence>
<comment type="subunit">
    <text evidence="11">The RNAP catalytic core consists of 2 alpha, 1 beta, 1 beta' and 1 omega subunit. When a sigma factor is associated with the core the holoenzyme is formed, which can initiate transcription.</text>
</comment>
<evidence type="ECO:0000313" key="12">
    <source>
        <dbReference type="EMBL" id="TKW60400.1"/>
    </source>
</evidence>
<evidence type="ECO:0000256" key="8">
    <source>
        <dbReference type="ARBA" id="ARBA00029924"/>
    </source>
</evidence>
<keyword evidence="7 11" id="KW-0804">Transcription</keyword>
<comment type="caution">
    <text evidence="12">The sequence shown here is derived from an EMBL/GenBank/DDBJ whole genome shotgun (WGS) entry which is preliminary data.</text>
</comment>
<evidence type="ECO:0000256" key="3">
    <source>
        <dbReference type="ARBA" id="ARBA00013725"/>
    </source>
</evidence>
<dbReference type="Pfam" id="PF01192">
    <property type="entry name" value="RNA_pol_Rpb6"/>
    <property type="match status" value="1"/>
</dbReference>
<evidence type="ECO:0000256" key="5">
    <source>
        <dbReference type="ARBA" id="ARBA00022679"/>
    </source>
</evidence>
<dbReference type="Gene3D" id="3.90.940.10">
    <property type="match status" value="1"/>
</dbReference>
<evidence type="ECO:0000256" key="4">
    <source>
        <dbReference type="ARBA" id="ARBA00022478"/>
    </source>
</evidence>
<organism evidence="12 13">
    <name type="scientific">Blastochloris viridis</name>
    <name type="common">Rhodopseudomonas viridis</name>
    <dbReference type="NCBI Taxonomy" id="1079"/>
    <lineage>
        <taxon>Bacteria</taxon>
        <taxon>Pseudomonadati</taxon>
        <taxon>Pseudomonadota</taxon>
        <taxon>Alphaproteobacteria</taxon>
        <taxon>Hyphomicrobiales</taxon>
        <taxon>Blastochloridaceae</taxon>
        <taxon>Blastochloris</taxon>
    </lineage>
</organism>
<comment type="similarity">
    <text evidence="1 11">Belongs to the RNA polymerase subunit omega family.</text>
</comment>
<protein>
    <recommendedName>
        <fullName evidence="3 11">DNA-directed RNA polymerase subunit omega</fullName>
        <shortName evidence="11">RNAP omega subunit</shortName>
        <ecNumber evidence="2 11">2.7.7.6</ecNumber>
    </recommendedName>
    <alternativeName>
        <fullName evidence="9 11">RNA polymerase omega subunit</fullName>
    </alternativeName>
    <alternativeName>
        <fullName evidence="8 11">Transcriptase subunit omega</fullName>
    </alternativeName>
</protein>
<dbReference type="EC" id="2.7.7.6" evidence="2 11"/>
<keyword evidence="5 11" id="KW-0808">Transferase</keyword>
<accession>A0A6N4RBG3</accession>
<dbReference type="HAMAP" id="MF_00366">
    <property type="entry name" value="RNApol_bact_RpoZ"/>
    <property type="match status" value="1"/>
</dbReference>
<gene>
    <name evidence="11" type="primary">rpoZ</name>
    <name evidence="12" type="ORF">DI628_05650</name>
</gene>
<evidence type="ECO:0000256" key="7">
    <source>
        <dbReference type="ARBA" id="ARBA00023163"/>
    </source>
</evidence>
<dbReference type="GO" id="GO:0003677">
    <property type="term" value="F:DNA binding"/>
    <property type="evidence" value="ECO:0007669"/>
    <property type="project" value="UniProtKB-UniRule"/>
</dbReference>
<dbReference type="InterPro" id="IPR003716">
    <property type="entry name" value="DNA-dir_RNA_pol_omega"/>
</dbReference>
<dbReference type="AlphaFoldDB" id="A0A6N4RBG3"/>
<dbReference type="InterPro" id="IPR036161">
    <property type="entry name" value="RPB6/omega-like_sf"/>
</dbReference>
<dbReference type="GO" id="GO:0000428">
    <property type="term" value="C:DNA-directed RNA polymerase complex"/>
    <property type="evidence" value="ECO:0007669"/>
    <property type="project" value="UniProtKB-KW"/>
</dbReference>
<dbReference type="PANTHER" id="PTHR34476:SF1">
    <property type="entry name" value="DNA-DIRECTED RNA POLYMERASE SUBUNIT OMEGA"/>
    <property type="match status" value="1"/>
</dbReference>
<dbReference type="GO" id="GO:0006351">
    <property type="term" value="P:DNA-templated transcription"/>
    <property type="evidence" value="ECO:0007669"/>
    <property type="project" value="UniProtKB-UniRule"/>
</dbReference>
<evidence type="ECO:0000256" key="6">
    <source>
        <dbReference type="ARBA" id="ARBA00022695"/>
    </source>
</evidence>
<evidence type="ECO:0000256" key="2">
    <source>
        <dbReference type="ARBA" id="ARBA00012418"/>
    </source>
</evidence>
<proteinExistence type="inferred from homology"/>
<keyword evidence="6 11" id="KW-0548">Nucleotidyltransferase</keyword>
<evidence type="ECO:0000256" key="9">
    <source>
        <dbReference type="ARBA" id="ARBA00030998"/>
    </source>
</evidence>
<dbReference type="EMBL" id="VAFM01000002">
    <property type="protein sequence ID" value="TKW60400.1"/>
    <property type="molecule type" value="Genomic_DNA"/>
</dbReference>
<sequence>MARVTVEDCVEIIPNRYELVLVAAQRARDIAAGAPITLDRDNDKNPVVALREVAGQTIDLDTVREHIVSGVNRMADLNVEDELLLSLAGSGMEGGNASAAMIDEVVFDDSATVNAMEEDMGDDFMGEAGEDIDFNAGADLVGDEMPE</sequence>
<dbReference type="Proteomes" id="UP000320948">
    <property type="component" value="Unassembled WGS sequence"/>
</dbReference>
<dbReference type="GO" id="GO:0003899">
    <property type="term" value="F:DNA-directed RNA polymerase activity"/>
    <property type="evidence" value="ECO:0007669"/>
    <property type="project" value="UniProtKB-UniRule"/>
</dbReference>
<dbReference type="InterPro" id="IPR006110">
    <property type="entry name" value="Pol_omega/Rpo6/RPB6"/>
</dbReference>
<evidence type="ECO:0000256" key="10">
    <source>
        <dbReference type="ARBA" id="ARBA00048552"/>
    </source>
</evidence>
<comment type="function">
    <text evidence="11">Promotes RNA polymerase assembly. Latches the N- and C-terminal regions of the beta' subunit thereby facilitating its interaction with the beta and alpha subunits.</text>
</comment>
<reference evidence="12 13" key="1">
    <citation type="journal article" date="2017" name="Nat. Commun.">
        <title>In situ click chemistry generation of cyclooxygenase-2 inhibitors.</title>
        <authorList>
            <person name="Bhardwaj A."/>
            <person name="Kaur J."/>
            <person name="Wuest M."/>
            <person name="Wuest F."/>
        </authorList>
    </citation>
    <scope>NUCLEOTIDE SEQUENCE [LARGE SCALE GENOMIC DNA]</scope>
    <source>
        <strain evidence="12">S2_018_000_R2_106</strain>
    </source>
</reference>
<dbReference type="PANTHER" id="PTHR34476">
    <property type="entry name" value="DNA-DIRECTED RNA POLYMERASE SUBUNIT OMEGA"/>
    <property type="match status" value="1"/>
</dbReference>
<evidence type="ECO:0000313" key="13">
    <source>
        <dbReference type="Proteomes" id="UP000320948"/>
    </source>
</evidence>